<dbReference type="InterPro" id="IPR005749">
    <property type="entry name" value="Ribosomal_uL15_bac-type"/>
</dbReference>
<dbReference type="GO" id="GO:0019843">
    <property type="term" value="F:rRNA binding"/>
    <property type="evidence" value="ECO:0007669"/>
    <property type="project" value="UniProtKB-UniRule"/>
</dbReference>
<dbReference type="GO" id="GO:0015934">
    <property type="term" value="C:large ribosomal subunit"/>
    <property type="evidence" value="ECO:0007669"/>
    <property type="project" value="InterPro"/>
</dbReference>
<reference evidence="6 7" key="1">
    <citation type="submission" date="2019-08" db="EMBL/GenBank/DDBJ databases">
        <title>Highly reduced genomes of protist endosymbionts show evolutionary convergence.</title>
        <authorList>
            <person name="George E."/>
            <person name="Husnik F."/>
            <person name="Tashyreva D."/>
            <person name="Prokopchuk G."/>
            <person name="Horak A."/>
            <person name="Kwong W.K."/>
            <person name="Lukes J."/>
            <person name="Keeling P.J."/>
        </authorList>
    </citation>
    <scope>NUCLEOTIDE SEQUENCE [LARGE SCALE GENOMIC DNA]</scope>
    <source>
        <strain evidence="6">1621</strain>
    </source>
</reference>
<keyword evidence="3 4" id="KW-0687">Ribonucleoprotein</keyword>
<comment type="function">
    <text evidence="4">Binds to the 23S rRNA.</text>
</comment>
<accession>A0A5C0ULM9</accession>
<proteinExistence type="inferred from homology"/>
<dbReference type="PANTHER" id="PTHR12934">
    <property type="entry name" value="50S RIBOSOMAL PROTEIN L15"/>
    <property type="match status" value="1"/>
</dbReference>
<comment type="similarity">
    <text evidence="1 4">Belongs to the universal ribosomal protein uL15 family.</text>
</comment>
<keyword evidence="4" id="KW-0694">RNA-binding</keyword>
<evidence type="ECO:0000256" key="3">
    <source>
        <dbReference type="ARBA" id="ARBA00023274"/>
    </source>
</evidence>
<evidence type="ECO:0000256" key="1">
    <source>
        <dbReference type="ARBA" id="ARBA00007320"/>
    </source>
</evidence>
<evidence type="ECO:0000313" key="7">
    <source>
        <dbReference type="Proteomes" id="UP000323844"/>
    </source>
</evidence>
<dbReference type="InterPro" id="IPR030878">
    <property type="entry name" value="Ribosomal_uL15"/>
</dbReference>
<evidence type="ECO:0000256" key="4">
    <source>
        <dbReference type="HAMAP-Rule" id="MF_01341"/>
    </source>
</evidence>
<sequence length="156" mass="16776">MLSLNTLTNPKGSKSSKLKVGRGIGSGKGKTCGRGVKGQKARSGVSIRFFEGGQTSLIKRLPKRGFNSLSQNTTETKLFTVDDIARIVSQDTTKQFVFSLDNLIKAGIIKKGKKICAKVVLGKKQHDAALFQNVEISIPCSKAAKKALEALGVKQR</sequence>
<comment type="subunit">
    <text evidence="4">Part of the 50S ribosomal subunit.</text>
</comment>
<dbReference type="GO" id="GO:0006412">
    <property type="term" value="P:translation"/>
    <property type="evidence" value="ECO:0007669"/>
    <property type="project" value="UniProtKB-UniRule"/>
</dbReference>
<dbReference type="OrthoDB" id="9810293at2"/>
<evidence type="ECO:0000313" key="6">
    <source>
        <dbReference type="EMBL" id="QEK39784.1"/>
    </source>
</evidence>
<dbReference type="PANTHER" id="PTHR12934:SF11">
    <property type="entry name" value="LARGE RIBOSOMAL SUBUNIT PROTEIN UL15M"/>
    <property type="match status" value="1"/>
</dbReference>
<dbReference type="SUPFAM" id="SSF52080">
    <property type="entry name" value="Ribosomal proteins L15p and L18e"/>
    <property type="match status" value="1"/>
</dbReference>
<protein>
    <recommendedName>
        <fullName evidence="4">Large ribosomal subunit protein uL15</fullName>
    </recommendedName>
</protein>
<feature type="compositionally biased region" description="Polar residues" evidence="5">
    <location>
        <begin position="1"/>
        <end position="13"/>
    </location>
</feature>
<evidence type="ECO:0000256" key="2">
    <source>
        <dbReference type="ARBA" id="ARBA00022980"/>
    </source>
</evidence>
<dbReference type="GO" id="GO:0003735">
    <property type="term" value="F:structural constituent of ribosome"/>
    <property type="evidence" value="ECO:0007669"/>
    <property type="project" value="InterPro"/>
</dbReference>
<keyword evidence="4" id="KW-0699">rRNA-binding</keyword>
<dbReference type="AlphaFoldDB" id="A0A5C0ULM9"/>
<name>A0A5C0ULM9_9RICK</name>
<organism evidence="6 7">
    <name type="scientific">Candidatus Sneabacter namystus</name>
    <dbReference type="NCBI Taxonomy" id="2601646"/>
    <lineage>
        <taxon>Bacteria</taxon>
        <taxon>Pseudomonadati</taxon>
        <taxon>Pseudomonadota</taxon>
        <taxon>Alphaproteobacteria</taxon>
        <taxon>Rickettsiales</taxon>
        <taxon>Rickettsiaceae</taxon>
        <taxon>Rickettsieae</taxon>
        <taxon>Candidatus Sneabacter</taxon>
    </lineage>
</organism>
<dbReference type="Proteomes" id="UP000323844">
    <property type="component" value="Chromosome"/>
</dbReference>
<feature type="region of interest" description="Disordered" evidence="5">
    <location>
        <begin position="1"/>
        <end position="20"/>
    </location>
</feature>
<dbReference type="HAMAP" id="MF_01341">
    <property type="entry name" value="Ribosomal_uL15"/>
    <property type="match status" value="1"/>
</dbReference>
<dbReference type="InterPro" id="IPR036227">
    <property type="entry name" value="Ribosomal_uL15/eL18_sf"/>
</dbReference>
<dbReference type="KEGG" id="snay:FZC37_02510"/>
<evidence type="ECO:0000256" key="5">
    <source>
        <dbReference type="SAM" id="MobiDB-lite"/>
    </source>
</evidence>
<dbReference type="NCBIfam" id="TIGR01071">
    <property type="entry name" value="rplO_bact"/>
    <property type="match status" value="1"/>
</dbReference>
<dbReference type="EMBL" id="CP043312">
    <property type="protein sequence ID" value="QEK39784.1"/>
    <property type="molecule type" value="Genomic_DNA"/>
</dbReference>
<keyword evidence="2 4" id="KW-0689">Ribosomal protein</keyword>
<keyword evidence="7" id="KW-1185">Reference proteome</keyword>
<gene>
    <name evidence="4 6" type="primary">rplO</name>
    <name evidence="6" type="ORF">FZC37_02510</name>
</gene>
<dbReference type="RefSeq" id="WP_148952145.1">
    <property type="nucleotide sequence ID" value="NZ_CP043312.1"/>
</dbReference>